<dbReference type="PANTHER" id="PTHR30185">
    <property type="entry name" value="CRYPTIC BETA-GLUCOSIDE BGL OPERON ANTITERMINATOR"/>
    <property type="match status" value="1"/>
</dbReference>
<keyword evidence="4" id="KW-1185">Reference proteome</keyword>
<protein>
    <submittedName>
        <fullName evidence="3">HTH domain-containing protein</fullName>
    </submittedName>
</protein>
<keyword evidence="1" id="KW-0805">Transcription regulation</keyword>
<evidence type="ECO:0000256" key="2">
    <source>
        <dbReference type="ARBA" id="ARBA00023163"/>
    </source>
</evidence>
<accession>A0A1G9RN71</accession>
<sequence>MTLDARSKYILNRFVDANGYLSVRSITSSLNISRRTFYYDLKKINNFLQENGLQEIQRQKKSGYYLREEDKQKIPSLVQLMNHNQYFFDKQDRNMIMAVQLLSSEQTLEE</sequence>
<dbReference type="AlphaFoldDB" id="A0A1G9RN71"/>
<dbReference type="InterPro" id="IPR036388">
    <property type="entry name" value="WH-like_DNA-bd_sf"/>
</dbReference>
<dbReference type="InterPro" id="IPR036390">
    <property type="entry name" value="WH_DNA-bd_sf"/>
</dbReference>
<dbReference type="SUPFAM" id="SSF46785">
    <property type="entry name" value="Winged helix' DNA-binding domain"/>
    <property type="match status" value="1"/>
</dbReference>
<reference evidence="4" key="1">
    <citation type="submission" date="2016-10" db="EMBL/GenBank/DDBJ databases">
        <authorList>
            <person name="Varghese N."/>
            <person name="Submissions S."/>
        </authorList>
    </citation>
    <scope>NUCLEOTIDE SEQUENCE [LARGE SCALE GENOMIC DNA]</scope>
    <source>
        <strain evidence="4">CGMCC 1.6199</strain>
    </source>
</reference>
<evidence type="ECO:0000256" key="1">
    <source>
        <dbReference type="ARBA" id="ARBA00023015"/>
    </source>
</evidence>
<dbReference type="Proteomes" id="UP000182347">
    <property type="component" value="Unassembled WGS sequence"/>
</dbReference>
<name>A0A1G9RN71_9BACI</name>
<evidence type="ECO:0000313" key="3">
    <source>
        <dbReference type="EMBL" id="SDM24397.1"/>
    </source>
</evidence>
<organism evidence="3 4">
    <name type="scientific">Sediminibacillus halophilus</name>
    <dbReference type="NCBI Taxonomy" id="482461"/>
    <lineage>
        <taxon>Bacteria</taxon>
        <taxon>Bacillati</taxon>
        <taxon>Bacillota</taxon>
        <taxon>Bacilli</taxon>
        <taxon>Bacillales</taxon>
        <taxon>Bacillaceae</taxon>
        <taxon>Sediminibacillus</taxon>
    </lineage>
</organism>
<gene>
    <name evidence="3" type="ORF">SAMN05216244_2050</name>
</gene>
<dbReference type="RefSeq" id="WP_074598708.1">
    <property type="nucleotide sequence ID" value="NZ_FNHF01000002.1"/>
</dbReference>
<proteinExistence type="predicted"/>
<evidence type="ECO:0000313" key="4">
    <source>
        <dbReference type="Proteomes" id="UP000182347"/>
    </source>
</evidence>
<dbReference type="Gene3D" id="1.10.10.10">
    <property type="entry name" value="Winged helix-like DNA-binding domain superfamily/Winged helix DNA-binding domain"/>
    <property type="match status" value="1"/>
</dbReference>
<dbReference type="EMBL" id="FNHF01000002">
    <property type="protein sequence ID" value="SDM24397.1"/>
    <property type="molecule type" value="Genomic_DNA"/>
</dbReference>
<keyword evidence="2" id="KW-0804">Transcription</keyword>
<dbReference type="PANTHER" id="PTHR30185:SF18">
    <property type="entry name" value="TRANSCRIPTIONAL REGULATOR MTLR"/>
    <property type="match status" value="1"/>
</dbReference>
<dbReference type="STRING" id="482461.SAMN05216244_2050"/>
<dbReference type="InterPro" id="IPR050661">
    <property type="entry name" value="BglG_antiterminators"/>
</dbReference>